<reference evidence="21 22" key="1">
    <citation type="submission" date="2020-08" db="EMBL/GenBank/DDBJ databases">
        <title>Genomic Encyclopedia of Type Strains, Phase IV (KMG-IV): sequencing the most valuable type-strain genomes for metagenomic binning, comparative biology and taxonomic classification.</title>
        <authorList>
            <person name="Goeker M."/>
        </authorList>
    </citation>
    <scope>NUCLEOTIDE SEQUENCE [LARGE SCALE GENOMIC DNA]</scope>
    <source>
        <strain evidence="21 22">DSM 26385</strain>
    </source>
</reference>
<feature type="domain" description="AAA" evidence="19">
    <location>
        <begin position="566"/>
        <end position="695"/>
    </location>
</feature>
<evidence type="ECO:0000256" key="5">
    <source>
        <dbReference type="ARBA" id="ARBA00022475"/>
    </source>
</evidence>
<dbReference type="Proteomes" id="UP000584824">
    <property type="component" value="Unassembled WGS sequence"/>
</dbReference>
<dbReference type="InterPro" id="IPR025669">
    <property type="entry name" value="AAA_dom"/>
</dbReference>
<keyword evidence="16" id="KW-0175">Coiled coil</keyword>
<comment type="similarity">
    <text evidence="2">Belongs to the CpsD/CapB family.</text>
</comment>
<dbReference type="EMBL" id="JACIDU010000008">
    <property type="protein sequence ID" value="MBB4103842.1"/>
    <property type="molecule type" value="Genomic_DNA"/>
</dbReference>
<dbReference type="SUPFAM" id="SSF52540">
    <property type="entry name" value="P-loop containing nucleoside triphosphate hydrolases"/>
    <property type="match status" value="1"/>
</dbReference>
<keyword evidence="6" id="KW-0997">Cell inner membrane</keyword>
<dbReference type="InterPro" id="IPR003856">
    <property type="entry name" value="LPS_length_determ_N"/>
</dbReference>
<evidence type="ECO:0000256" key="11">
    <source>
        <dbReference type="ARBA" id="ARBA00022840"/>
    </source>
</evidence>
<evidence type="ECO:0000259" key="18">
    <source>
        <dbReference type="Pfam" id="PF02706"/>
    </source>
</evidence>
<accession>A0A7W6K2E5</accession>
<dbReference type="GO" id="GO:0004713">
    <property type="term" value="F:protein tyrosine kinase activity"/>
    <property type="evidence" value="ECO:0007669"/>
    <property type="project" value="TreeGrafter"/>
</dbReference>
<proteinExistence type="inferred from homology"/>
<dbReference type="GO" id="GO:0005886">
    <property type="term" value="C:plasma membrane"/>
    <property type="evidence" value="ECO:0007669"/>
    <property type="project" value="UniProtKB-SubCell"/>
</dbReference>
<keyword evidence="14" id="KW-0829">Tyrosine-protein kinase</keyword>
<evidence type="ECO:0000256" key="10">
    <source>
        <dbReference type="ARBA" id="ARBA00022777"/>
    </source>
</evidence>
<feature type="transmembrane region" description="Helical" evidence="17">
    <location>
        <begin position="458"/>
        <end position="478"/>
    </location>
</feature>
<dbReference type="InterPro" id="IPR032807">
    <property type="entry name" value="GNVR"/>
</dbReference>
<evidence type="ECO:0000256" key="4">
    <source>
        <dbReference type="ARBA" id="ARBA00011903"/>
    </source>
</evidence>
<feature type="transmembrane region" description="Helical" evidence="17">
    <location>
        <begin position="41"/>
        <end position="61"/>
    </location>
</feature>
<dbReference type="Pfam" id="PF02706">
    <property type="entry name" value="Wzz"/>
    <property type="match status" value="1"/>
</dbReference>
<keyword evidence="7" id="KW-0808">Transferase</keyword>
<dbReference type="Pfam" id="PF13614">
    <property type="entry name" value="AAA_31"/>
    <property type="match status" value="1"/>
</dbReference>
<dbReference type="Pfam" id="PF13807">
    <property type="entry name" value="GNVR"/>
    <property type="match status" value="1"/>
</dbReference>
<evidence type="ECO:0000256" key="6">
    <source>
        <dbReference type="ARBA" id="ARBA00022519"/>
    </source>
</evidence>
<dbReference type="CDD" id="cd05387">
    <property type="entry name" value="BY-kinase"/>
    <property type="match status" value="1"/>
</dbReference>
<sequence>MQLRHISERASGIATQPDEATHFELGDLDAIFAVINRQWRIVAVCVVVALALCAVYLATAVPSFTASAKILIDRSNGQVVEQLSTIGAVADEEASVLSQVEVLKSDAVSLAVVDKLNLTEDPVFNADRGSLIGNAIGAVRSVLNVSRWFSSDDETQAVDEADRKRQRAADTVGNNLDISRVGRTYVLRVDYTSQSPQQAADIANALADAYLLDKLNSKYDATRRAGDWLSDRITELRQKALDSDLAVQKFRAENNLIQSGSNGSLVSDQQLSELNSALIAAQSDTTKARARLQRIQQILDTGELDAVVTDVLDSSVANELRKKYLEASKLEAEISARLGRQHVQAIRLRNEMQEYKRLMFDEIRRVAQSYKSDLDVASERERQLQESVDRASGVSSSASQTQVQLRELQREAETYKNLYQTFLQRYQEAIQQQSFPVTEARIISNATVPQKASAPVKILVIAFFMFIGGAAGVAIGAVREFRDRFFRTGEEVRQVLGQEFLGNVMELDGKVVSSKTVDGDYDKSRSILKTSSISDYVIEYAMSPMAETLRNARLAIDLSLPGKETRVIGIVSTLPGEGKSTIAANLAELLASQGAKTVLVDADIRNPGSTRALGRHAKRGILEVLLEGVDYRDVLLFNPKSGLAFLPTVVKQRVSHSSELLMSAPMRKLINDLRADYEYVIVDLPPIAPVIDARAISDRLDGFLFVIEWGNTARGVVRNIFSHEPQIREKCFGVILNRVDAKKLKLYRSFGSSDYYASRYTSYYHEDK</sequence>
<dbReference type="EC" id="2.7.10.2" evidence="4"/>
<organism evidence="21 22">
    <name type="scientific">Allorhizobium borbori</name>
    <dbReference type="NCBI Taxonomy" id="485907"/>
    <lineage>
        <taxon>Bacteria</taxon>
        <taxon>Pseudomonadati</taxon>
        <taxon>Pseudomonadota</taxon>
        <taxon>Alphaproteobacteria</taxon>
        <taxon>Hyphomicrobiales</taxon>
        <taxon>Rhizobiaceae</taxon>
        <taxon>Rhizobium/Agrobacterium group</taxon>
        <taxon>Allorhizobium</taxon>
    </lineage>
</organism>
<evidence type="ECO:0000256" key="2">
    <source>
        <dbReference type="ARBA" id="ARBA00007316"/>
    </source>
</evidence>
<comment type="caution">
    <text evidence="21">The sequence shown here is derived from an EMBL/GenBank/DDBJ whole genome shotgun (WGS) entry which is preliminary data.</text>
</comment>
<comment type="similarity">
    <text evidence="3">Belongs to the etk/wzc family.</text>
</comment>
<name>A0A7W6K2E5_9HYPH</name>
<keyword evidence="8 17" id="KW-0812">Transmembrane</keyword>
<evidence type="ECO:0000256" key="8">
    <source>
        <dbReference type="ARBA" id="ARBA00022692"/>
    </source>
</evidence>
<evidence type="ECO:0000256" key="9">
    <source>
        <dbReference type="ARBA" id="ARBA00022741"/>
    </source>
</evidence>
<gene>
    <name evidence="21" type="ORF">GGQ66_002410</name>
</gene>
<keyword evidence="12 17" id="KW-1133">Transmembrane helix</keyword>
<dbReference type="NCBIfam" id="TIGR01005">
    <property type="entry name" value="eps_transp_fam"/>
    <property type="match status" value="1"/>
</dbReference>
<evidence type="ECO:0000256" key="15">
    <source>
        <dbReference type="ARBA" id="ARBA00051245"/>
    </source>
</evidence>
<evidence type="ECO:0000256" key="12">
    <source>
        <dbReference type="ARBA" id="ARBA00022989"/>
    </source>
</evidence>
<evidence type="ECO:0000256" key="7">
    <source>
        <dbReference type="ARBA" id="ARBA00022679"/>
    </source>
</evidence>
<dbReference type="InterPro" id="IPR005702">
    <property type="entry name" value="Wzc-like_C"/>
</dbReference>
<dbReference type="InterPro" id="IPR005700">
    <property type="entry name" value="EPS_ExoP-like"/>
</dbReference>
<evidence type="ECO:0000256" key="16">
    <source>
        <dbReference type="SAM" id="Coils"/>
    </source>
</evidence>
<dbReference type="Gene3D" id="3.40.50.300">
    <property type="entry name" value="P-loop containing nucleotide triphosphate hydrolases"/>
    <property type="match status" value="1"/>
</dbReference>
<comment type="catalytic activity">
    <reaction evidence="15">
        <text>L-tyrosyl-[protein] + ATP = O-phospho-L-tyrosyl-[protein] + ADP + H(+)</text>
        <dbReference type="Rhea" id="RHEA:10596"/>
        <dbReference type="Rhea" id="RHEA-COMP:10136"/>
        <dbReference type="Rhea" id="RHEA-COMP:20101"/>
        <dbReference type="ChEBI" id="CHEBI:15378"/>
        <dbReference type="ChEBI" id="CHEBI:30616"/>
        <dbReference type="ChEBI" id="CHEBI:46858"/>
        <dbReference type="ChEBI" id="CHEBI:61978"/>
        <dbReference type="ChEBI" id="CHEBI:456216"/>
        <dbReference type="EC" id="2.7.10.2"/>
    </reaction>
</comment>
<evidence type="ECO:0000256" key="1">
    <source>
        <dbReference type="ARBA" id="ARBA00004429"/>
    </source>
</evidence>
<feature type="coiled-coil region" evidence="16">
    <location>
        <begin position="398"/>
        <end position="425"/>
    </location>
</feature>
<evidence type="ECO:0000259" key="20">
    <source>
        <dbReference type="Pfam" id="PF13807"/>
    </source>
</evidence>
<comment type="subcellular location">
    <subcellularLocation>
        <location evidence="1">Cell inner membrane</location>
        <topology evidence="1">Multi-pass membrane protein</topology>
    </subcellularLocation>
</comment>
<keyword evidence="9" id="KW-0547">Nucleotide-binding</keyword>
<dbReference type="PANTHER" id="PTHR32309">
    <property type="entry name" value="TYROSINE-PROTEIN KINASE"/>
    <property type="match status" value="1"/>
</dbReference>
<dbReference type="InterPro" id="IPR050445">
    <property type="entry name" value="Bact_polysacc_biosynth/exp"/>
</dbReference>
<evidence type="ECO:0000313" key="22">
    <source>
        <dbReference type="Proteomes" id="UP000584824"/>
    </source>
</evidence>
<keyword evidence="22" id="KW-1185">Reference proteome</keyword>
<evidence type="ECO:0000256" key="14">
    <source>
        <dbReference type="ARBA" id="ARBA00023137"/>
    </source>
</evidence>
<keyword evidence="5" id="KW-1003">Cell membrane</keyword>
<keyword evidence="11" id="KW-0067">ATP-binding</keyword>
<dbReference type="PANTHER" id="PTHR32309:SF13">
    <property type="entry name" value="FERRIC ENTEROBACTIN TRANSPORT PROTEIN FEPE"/>
    <property type="match status" value="1"/>
</dbReference>
<evidence type="ECO:0000259" key="19">
    <source>
        <dbReference type="Pfam" id="PF13614"/>
    </source>
</evidence>
<protein>
    <recommendedName>
        <fullName evidence="4">non-specific protein-tyrosine kinase</fullName>
        <ecNumber evidence="4">2.7.10.2</ecNumber>
    </recommendedName>
</protein>
<evidence type="ECO:0000256" key="17">
    <source>
        <dbReference type="SAM" id="Phobius"/>
    </source>
</evidence>
<keyword evidence="13 17" id="KW-0472">Membrane</keyword>
<feature type="domain" description="Tyrosine-protein kinase G-rich" evidence="20">
    <location>
        <begin position="401"/>
        <end position="480"/>
    </location>
</feature>
<evidence type="ECO:0000256" key="13">
    <source>
        <dbReference type="ARBA" id="ARBA00023136"/>
    </source>
</evidence>
<dbReference type="InterPro" id="IPR027417">
    <property type="entry name" value="P-loop_NTPase"/>
</dbReference>
<dbReference type="AlphaFoldDB" id="A0A7W6K2E5"/>
<evidence type="ECO:0000313" key="21">
    <source>
        <dbReference type="EMBL" id="MBB4103842.1"/>
    </source>
</evidence>
<feature type="domain" description="Polysaccharide chain length determinant N-terminal" evidence="18">
    <location>
        <begin position="27"/>
        <end position="116"/>
    </location>
</feature>
<evidence type="ECO:0000256" key="3">
    <source>
        <dbReference type="ARBA" id="ARBA00008883"/>
    </source>
</evidence>
<keyword evidence="10" id="KW-0418">Kinase</keyword>